<feature type="transmembrane region" description="Helical" evidence="1">
    <location>
        <begin position="74"/>
        <end position="92"/>
    </location>
</feature>
<sequence length="119" mass="13832">MKFPSLFRTPRHQRFTMSPRYYDPVKEEMDARVSQIKSELKQGGEAEQEREMGIHFQSRITGSFTRRSSRNSTINLMQMAILALLVGTIAGYWYFGNVALYVMFGLSSVLLYLKLKRII</sequence>
<comment type="caution">
    <text evidence="2">The sequence shown here is derived from an EMBL/GenBank/DDBJ whole genome shotgun (WGS) entry which is preliminary data.</text>
</comment>
<dbReference type="Proteomes" id="UP001139409">
    <property type="component" value="Unassembled WGS sequence"/>
</dbReference>
<reference evidence="2" key="1">
    <citation type="submission" date="2021-09" db="EMBL/GenBank/DDBJ databases">
        <title>Fulvivirga sp. isolated from coastal sediment.</title>
        <authorList>
            <person name="Yu H."/>
        </authorList>
    </citation>
    <scope>NUCLEOTIDE SEQUENCE</scope>
    <source>
        <strain evidence="2">1062</strain>
    </source>
</reference>
<organism evidence="2 5">
    <name type="scientific">Fulvivirga sedimenti</name>
    <dbReference type="NCBI Taxonomy" id="2879465"/>
    <lineage>
        <taxon>Bacteria</taxon>
        <taxon>Pseudomonadati</taxon>
        <taxon>Bacteroidota</taxon>
        <taxon>Cytophagia</taxon>
        <taxon>Cytophagales</taxon>
        <taxon>Fulvivirgaceae</taxon>
        <taxon>Fulvivirga</taxon>
    </lineage>
</organism>
<evidence type="ECO:0000313" key="5">
    <source>
        <dbReference type="Proteomes" id="UP001139409"/>
    </source>
</evidence>
<keyword evidence="1" id="KW-0472">Membrane</keyword>
<keyword evidence="1" id="KW-0812">Transmembrane</keyword>
<keyword evidence="5" id="KW-1185">Reference proteome</keyword>
<evidence type="ECO:0000313" key="3">
    <source>
        <dbReference type="EMBL" id="MCA6076748.1"/>
    </source>
</evidence>
<evidence type="ECO:0000313" key="2">
    <source>
        <dbReference type="EMBL" id="MCA6075571.1"/>
    </source>
</evidence>
<gene>
    <name evidence="2" type="ORF">LDX50_11885</name>
    <name evidence="3" type="ORF">LDX50_17855</name>
    <name evidence="4" type="ORF">LDX50_23575</name>
</gene>
<protein>
    <submittedName>
        <fullName evidence="2">RnfABCDGE type electron transport complex subunit D</fullName>
    </submittedName>
</protein>
<evidence type="ECO:0000313" key="4">
    <source>
        <dbReference type="EMBL" id="MCA6077876.1"/>
    </source>
</evidence>
<accession>A0A9X1L086</accession>
<name>A0A9X1L086_9BACT</name>
<evidence type="ECO:0000256" key="1">
    <source>
        <dbReference type="SAM" id="Phobius"/>
    </source>
</evidence>
<dbReference type="EMBL" id="JAIXNE010000004">
    <property type="protein sequence ID" value="MCA6077876.1"/>
    <property type="molecule type" value="Genomic_DNA"/>
</dbReference>
<dbReference type="EMBL" id="JAIXNE010000003">
    <property type="protein sequence ID" value="MCA6076748.1"/>
    <property type="molecule type" value="Genomic_DNA"/>
</dbReference>
<dbReference type="AlphaFoldDB" id="A0A9X1L086"/>
<proteinExistence type="predicted"/>
<feature type="transmembrane region" description="Helical" evidence="1">
    <location>
        <begin position="98"/>
        <end position="115"/>
    </location>
</feature>
<dbReference type="EMBL" id="JAIXNE010000002">
    <property type="protein sequence ID" value="MCA6075571.1"/>
    <property type="molecule type" value="Genomic_DNA"/>
</dbReference>
<dbReference type="RefSeq" id="WP_225698669.1">
    <property type="nucleotide sequence ID" value="NZ_JAIXNE010000002.1"/>
</dbReference>
<keyword evidence="1" id="KW-1133">Transmembrane helix</keyword>